<evidence type="ECO:0008006" key="3">
    <source>
        <dbReference type="Google" id="ProtNLM"/>
    </source>
</evidence>
<protein>
    <recommendedName>
        <fullName evidence="3">Ig-like domain (Group 3)</fullName>
    </recommendedName>
</protein>
<evidence type="ECO:0000313" key="2">
    <source>
        <dbReference type="Proteomes" id="UP000503441"/>
    </source>
</evidence>
<name>A0ABX6JYF8_9MICO</name>
<dbReference type="RefSeq" id="WP_166331603.1">
    <property type="nucleotide sequence ID" value="NZ_CP049933.1"/>
</dbReference>
<reference evidence="1 2" key="1">
    <citation type="submission" date="2020-03" db="EMBL/GenBank/DDBJ databases">
        <title>Leucobacter sp. nov., isolated from beetles.</title>
        <authorList>
            <person name="Hyun D.-W."/>
            <person name="Bae J.-W."/>
        </authorList>
    </citation>
    <scope>NUCLEOTIDE SEQUENCE [LARGE SCALE GENOMIC DNA]</scope>
    <source>
        <strain evidence="1 2">HDW9A</strain>
    </source>
</reference>
<dbReference type="EMBL" id="CP049933">
    <property type="protein sequence ID" value="QIM19359.1"/>
    <property type="molecule type" value="Genomic_DNA"/>
</dbReference>
<gene>
    <name evidence="1" type="ORF">G7066_13665</name>
</gene>
<sequence length="343" mass="36137">MLRYLAPNKPGVYRLSYTTYGASSPEKSDVGMVYVTVVAKGSNRDPQPRAVTARVAPGEQAETRVPLSGVDPDGDRVRLVDVDSPKDPQVNASLSASGTSIMVSASSAAKPGEYSVDYTVRDDFDSVAVGKLRILVIASDEKSSAPVASTDYVRMVPSSAQPAAVRPLDNDIDPAHGKLSIVSVVPNVPGSKDSAEYKKLAARVDLADLKKGNVSIAPDKDIGTVSYRYTIKSSVSSSTADGLIVVQTSERVGAQAPRVDDTVLNVRDRAALSGGGVDVVTDKVRWSTGDLSSLKLSLWAQTPRTIGPMATRSLGSTTRMVILLSLNSPGATLPGKRFRATGF</sequence>
<proteinExistence type="predicted"/>
<keyword evidence="2" id="KW-1185">Reference proteome</keyword>
<organism evidence="1 2">
    <name type="scientific">Leucobacter coleopterorum</name>
    <dbReference type="NCBI Taxonomy" id="2714933"/>
    <lineage>
        <taxon>Bacteria</taxon>
        <taxon>Bacillati</taxon>
        <taxon>Actinomycetota</taxon>
        <taxon>Actinomycetes</taxon>
        <taxon>Micrococcales</taxon>
        <taxon>Microbacteriaceae</taxon>
        <taxon>Leucobacter</taxon>
    </lineage>
</organism>
<dbReference type="Proteomes" id="UP000503441">
    <property type="component" value="Chromosome"/>
</dbReference>
<evidence type="ECO:0000313" key="1">
    <source>
        <dbReference type="EMBL" id="QIM19359.1"/>
    </source>
</evidence>
<accession>A0ABX6JYF8</accession>